<organism evidence="1 2">
    <name type="scientific">Stylosanthes scabra</name>
    <dbReference type="NCBI Taxonomy" id="79078"/>
    <lineage>
        <taxon>Eukaryota</taxon>
        <taxon>Viridiplantae</taxon>
        <taxon>Streptophyta</taxon>
        <taxon>Embryophyta</taxon>
        <taxon>Tracheophyta</taxon>
        <taxon>Spermatophyta</taxon>
        <taxon>Magnoliopsida</taxon>
        <taxon>eudicotyledons</taxon>
        <taxon>Gunneridae</taxon>
        <taxon>Pentapetalae</taxon>
        <taxon>rosids</taxon>
        <taxon>fabids</taxon>
        <taxon>Fabales</taxon>
        <taxon>Fabaceae</taxon>
        <taxon>Papilionoideae</taxon>
        <taxon>50 kb inversion clade</taxon>
        <taxon>dalbergioids sensu lato</taxon>
        <taxon>Dalbergieae</taxon>
        <taxon>Pterocarpus clade</taxon>
        <taxon>Stylosanthes</taxon>
    </lineage>
</organism>
<accession>A0ABU6VPV4</accession>
<reference evidence="1 2" key="1">
    <citation type="journal article" date="2023" name="Plants (Basel)">
        <title>Bridging the Gap: Combining Genomics and Transcriptomics Approaches to Understand Stylosanthes scabra, an Orphan Legume from the Brazilian Caatinga.</title>
        <authorList>
            <person name="Ferreira-Neto J.R.C."/>
            <person name="da Silva M.D."/>
            <person name="Binneck E."/>
            <person name="de Melo N.F."/>
            <person name="da Silva R.H."/>
            <person name="de Melo A.L.T.M."/>
            <person name="Pandolfi V."/>
            <person name="Bustamante F.O."/>
            <person name="Brasileiro-Vidal A.C."/>
            <person name="Benko-Iseppon A.M."/>
        </authorList>
    </citation>
    <scope>NUCLEOTIDE SEQUENCE [LARGE SCALE GENOMIC DNA]</scope>
    <source>
        <tissue evidence="1">Leaves</tissue>
    </source>
</reference>
<comment type="caution">
    <text evidence="1">The sequence shown here is derived from an EMBL/GenBank/DDBJ whole genome shotgun (WGS) entry which is preliminary data.</text>
</comment>
<sequence length="97" mass="11221">MEPQFYARMPRVKIRELRDEYPRFEFHLMDVCRNDVTQDIKSFDLISSDHTVVPVDFSDAAIDASPDGISFPFRHHRPFLFAPPFVASNPQAEPPVT</sequence>
<gene>
    <name evidence="1" type="ORF">PIB30_080346</name>
</gene>
<protein>
    <submittedName>
        <fullName evidence="1">Uncharacterized protein</fullName>
    </submittedName>
</protein>
<feature type="non-terminal residue" evidence="1">
    <location>
        <position position="97"/>
    </location>
</feature>
<proteinExistence type="predicted"/>
<dbReference type="Proteomes" id="UP001341840">
    <property type="component" value="Unassembled WGS sequence"/>
</dbReference>
<dbReference type="EMBL" id="JASCZI010152202">
    <property type="protein sequence ID" value="MED6175642.1"/>
    <property type="molecule type" value="Genomic_DNA"/>
</dbReference>
<evidence type="ECO:0000313" key="2">
    <source>
        <dbReference type="Proteomes" id="UP001341840"/>
    </source>
</evidence>
<name>A0ABU6VPV4_9FABA</name>
<keyword evidence="2" id="KW-1185">Reference proteome</keyword>
<evidence type="ECO:0000313" key="1">
    <source>
        <dbReference type="EMBL" id="MED6175642.1"/>
    </source>
</evidence>